<keyword evidence="2" id="KW-0732">Signal</keyword>
<dbReference type="Proteomes" id="UP000261560">
    <property type="component" value="Unplaced"/>
</dbReference>
<dbReference type="GeneTree" id="ENSGT00940000178923"/>
<name>A0A3B3DI80_ORYME</name>
<evidence type="ECO:0000313" key="3">
    <source>
        <dbReference type="Ensembl" id="ENSOMEP00000029189.1"/>
    </source>
</evidence>
<dbReference type="Ensembl" id="ENSOMET00000018439.1">
    <property type="protein sequence ID" value="ENSOMEP00000029189.1"/>
    <property type="gene ID" value="ENSOMEG00000012676.1"/>
</dbReference>
<evidence type="ECO:0000256" key="1">
    <source>
        <dbReference type="SAM" id="MobiDB-lite"/>
    </source>
</evidence>
<keyword evidence="4" id="KW-1185">Reference proteome</keyword>
<protein>
    <recommendedName>
        <fullName evidence="5">Retrotransposon gag domain-containing protein</fullName>
    </recommendedName>
</protein>
<organism evidence="3 4">
    <name type="scientific">Oryzias melastigma</name>
    <name type="common">Marine medaka</name>
    <dbReference type="NCBI Taxonomy" id="30732"/>
    <lineage>
        <taxon>Eukaryota</taxon>
        <taxon>Metazoa</taxon>
        <taxon>Chordata</taxon>
        <taxon>Craniata</taxon>
        <taxon>Vertebrata</taxon>
        <taxon>Euteleostomi</taxon>
        <taxon>Actinopterygii</taxon>
        <taxon>Neopterygii</taxon>
        <taxon>Teleostei</taxon>
        <taxon>Neoteleostei</taxon>
        <taxon>Acanthomorphata</taxon>
        <taxon>Ovalentaria</taxon>
        <taxon>Atherinomorphae</taxon>
        <taxon>Beloniformes</taxon>
        <taxon>Adrianichthyidae</taxon>
        <taxon>Oryziinae</taxon>
        <taxon>Oryzias</taxon>
    </lineage>
</organism>
<evidence type="ECO:0000313" key="4">
    <source>
        <dbReference type="Proteomes" id="UP000261560"/>
    </source>
</evidence>
<feature type="compositionally biased region" description="Low complexity" evidence="1">
    <location>
        <begin position="43"/>
        <end position="61"/>
    </location>
</feature>
<dbReference type="PaxDb" id="30732-ENSOMEP00000029189"/>
<dbReference type="AlphaFoldDB" id="A0A3B3DI80"/>
<sequence length="156" mass="16778">MTVDQFLLLLMSRFAALLLEHGRQLQRLTAATDAIMSHLRAGPSTTSPTLPPSSAAPHLPSGMASPGPSAGVLSGPRLSLPDKFKGRPELSKVSFLCSLLTGEALEWLAAKWAGGIVPFDSYAAFAQQLHGSERLQVCVTITHETEQQEDEEHSFI</sequence>
<reference evidence="3" key="1">
    <citation type="submission" date="2025-08" db="UniProtKB">
        <authorList>
            <consortium name="Ensembl"/>
        </authorList>
    </citation>
    <scope>IDENTIFICATION</scope>
</reference>
<evidence type="ECO:0000256" key="2">
    <source>
        <dbReference type="SAM" id="SignalP"/>
    </source>
</evidence>
<feature type="region of interest" description="Disordered" evidence="1">
    <location>
        <begin position="40"/>
        <end position="72"/>
    </location>
</feature>
<evidence type="ECO:0008006" key="5">
    <source>
        <dbReference type="Google" id="ProtNLM"/>
    </source>
</evidence>
<accession>A0A3B3DI80</accession>
<proteinExistence type="predicted"/>
<feature type="signal peptide" evidence="2">
    <location>
        <begin position="1"/>
        <end position="16"/>
    </location>
</feature>
<reference evidence="3" key="2">
    <citation type="submission" date="2025-09" db="UniProtKB">
        <authorList>
            <consortium name="Ensembl"/>
        </authorList>
    </citation>
    <scope>IDENTIFICATION</scope>
</reference>
<feature type="chain" id="PRO_5017436843" description="Retrotransposon gag domain-containing protein" evidence="2">
    <location>
        <begin position="17"/>
        <end position="156"/>
    </location>
</feature>